<comment type="caution">
    <text evidence="1">The sequence shown here is derived from an EMBL/GenBank/DDBJ whole genome shotgun (WGS) entry which is preliminary data.</text>
</comment>
<accession>A0A1E7KZ42</accession>
<gene>
    <name evidence="1" type="ORF">AN218_22340</name>
</gene>
<protein>
    <submittedName>
        <fullName evidence="1">Uncharacterized protein</fullName>
    </submittedName>
</protein>
<dbReference type="EMBL" id="LJGW01000377">
    <property type="protein sequence ID" value="OEV09217.1"/>
    <property type="molecule type" value="Genomic_DNA"/>
</dbReference>
<name>A0A1E7KZ42_9ACTN</name>
<proteinExistence type="predicted"/>
<dbReference type="AlphaFoldDB" id="A0A1E7KZ42"/>
<dbReference type="Proteomes" id="UP000176005">
    <property type="component" value="Unassembled WGS sequence"/>
</dbReference>
<evidence type="ECO:0000313" key="1">
    <source>
        <dbReference type="EMBL" id="OEV09217.1"/>
    </source>
</evidence>
<evidence type="ECO:0000313" key="2">
    <source>
        <dbReference type="Proteomes" id="UP000176005"/>
    </source>
</evidence>
<keyword evidence="2" id="KW-1185">Reference proteome</keyword>
<organism evidence="1 2">
    <name type="scientific">Streptomyces nanshensis</name>
    <dbReference type="NCBI Taxonomy" id="518642"/>
    <lineage>
        <taxon>Bacteria</taxon>
        <taxon>Bacillati</taxon>
        <taxon>Actinomycetota</taxon>
        <taxon>Actinomycetes</taxon>
        <taxon>Kitasatosporales</taxon>
        <taxon>Streptomycetaceae</taxon>
        <taxon>Streptomyces</taxon>
    </lineage>
</organism>
<sequence>MRPCDHTGTGLVGRCGEHRLITEELRVISKSYNQDRSGLFAQPVPAFADGVTLSAAVHELAHLGDEAADLLNQARDGHPHPQAVADWHRRRAAVLVHLSAAHDQFDTEARRAIALYQGARDHAIDALITDGMGEDHSG</sequence>
<reference evidence="1 2" key="1">
    <citation type="journal article" date="2016" name="Front. Microbiol.">
        <title>Comparative Genomics Analysis of Streptomyces Species Reveals Their Adaptation to the Marine Environment and Their Diversity at the Genomic Level.</title>
        <authorList>
            <person name="Tian X."/>
            <person name="Zhang Z."/>
            <person name="Yang T."/>
            <person name="Chen M."/>
            <person name="Li J."/>
            <person name="Chen F."/>
            <person name="Yang J."/>
            <person name="Li W."/>
            <person name="Zhang B."/>
            <person name="Zhang Z."/>
            <person name="Wu J."/>
            <person name="Zhang C."/>
            <person name="Long L."/>
            <person name="Xiao J."/>
        </authorList>
    </citation>
    <scope>NUCLEOTIDE SEQUENCE [LARGE SCALE GENOMIC DNA]</scope>
    <source>
        <strain evidence="1 2">SCSIO 10429</strain>
    </source>
</reference>